<dbReference type="Proteomes" id="UP001518925">
    <property type="component" value="Unassembled WGS sequence"/>
</dbReference>
<dbReference type="InterPro" id="IPR050832">
    <property type="entry name" value="Bact_Acetyltransf"/>
</dbReference>
<name>A0ABS2DG55_9BACI</name>
<dbReference type="RefSeq" id="WP_204202912.1">
    <property type="nucleotide sequence ID" value="NZ_JAFELM010000022.1"/>
</dbReference>
<proteinExistence type="predicted"/>
<dbReference type="PANTHER" id="PTHR43877:SF1">
    <property type="entry name" value="ACETYLTRANSFERASE"/>
    <property type="match status" value="1"/>
</dbReference>
<dbReference type="PANTHER" id="PTHR43877">
    <property type="entry name" value="AMINOALKYLPHOSPHONATE N-ACETYLTRANSFERASE-RELATED-RELATED"/>
    <property type="match status" value="1"/>
</dbReference>
<feature type="domain" description="N-acetyltransferase" evidence="3">
    <location>
        <begin position="1"/>
        <end position="157"/>
    </location>
</feature>
<dbReference type="InterPro" id="IPR000182">
    <property type="entry name" value="GNAT_dom"/>
</dbReference>
<accession>A0ABS2DG55</accession>
<dbReference type="EMBL" id="JAFELM010000022">
    <property type="protein sequence ID" value="MBM6617466.1"/>
    <property type="molecule type" value="Genomic_DNA"/>
</dbReference>
<dbReference type="CDD" id="cd04301">
    <property type="entry name" value="NAT_SF"/>
    <property type="match status" value="1"/>
</dbReference>
<reference evidence="4 5" key="1">
    <citation type="submission" date="2021-02" db="EMBL/GenBank/DDBJ databases">
        <title>Bacillus sp. RD4P76, an endophyte from a halophyte.</title>
        <authorList>
            <person name="Sun J.-Q."/>
        </authorList>
    </citation>
    <scope>NUCLEOTIDE SEQUENCE [LARGE SCALE GENOMIC DNA]</scope>
    <source>
        <strain evidence="4 5">RD4P76</strain>
    </source>
</reference>
<sequence>MDVKEELSKLLINVVEEGASIGFLPPLSLGTSLNYWEEVEKQSNVILYIAKINDQIVGSIQLHLVMKENGLHRAEIAKLMTHTQYRRLGIGRLLMNHAEKRAVEEKRTLIVLDTRAGDPSNLLYTKLHYQRVGEIPKFAMSAEGQLHPTVLYYKELQS</sequence>
<organism evidence="4 5">
    <name type="scientific">Bacillus suaedaesalsae</name>
    <dbReference type="NCBI Taxonomy" id="2810349"/>
    <lineage>
        <taxon>Bacteria</taxon>
        <taxon>Bacillati</taxon>
        <taxon>Bacillota</taxon>
        <taxon>Bacilli</taxon>
        <taxon>Bacillales</taxon>
        <taxon>Bacillaceae</taxon>
        <taxon>Bacillus</taxon>
    </lineage>
</organism>
<dbReference type="PROSITE" id="PS51186">
    <property type="entry name" value="GNAT"/>
    <property type="match status" value="1"/>
</dbReference>
<comment type="caution">
    <text evidence="4">The sequence shown here is derived from an EMBL/GenBank/DDBJ whole genome shotgun (WGS) entry which is preliminary data.</text>
</comment>
<gene>
    <name evidence="4" type="ORF">JR050_07220</name>
</gene>
<dbReference type="Gene3D" id="3.40.630.30">
    <property type="match status" value="1"/>
</dbReference>
<evidence type="ECO:0000259" key="3">
    <source>
        <dbReference type="PROSITE" id="PS51186"/>
    </source>
</evidence>
<evidence type="ECO:0000313" key="5">
    <source>
        <dbReference type="Proteomes" id="UP001518925"/>
    </source>
</evidence>
<evidence type="ECO:0000256" key="1">
    <source>
        <dbReference type="ARBA" id="ARBA00022679"/>
    </source>
</evidence>
<protein>
    <submittedName>
        <fullName evidence="4">GNAT family N-acetyltransferase</fullName>
    </submittedName>
</protein>
<dbReference type="Pfam" id="PF00583">
    <property type="entry name" value="Acetyltransf_1"/>
    <property type="match status" value="1"/>
</dbReference>
<keyword evidence="5" id="KW-1185">Reference proteome</keyword>
<keyword evidence="1" id="KW-0808">Transferase</keyword>
<dbReference type="InterPro" id="IPR016181">
    <property type="entry name" value="Acyl_CoA_acyltransferase"/>
</dbReference>
<keyword evidence="2" id="KW-0012">Acyltransferase</keyword>
<dbReference type="SUPFAM" id="SSF55729">
    <property type="entry name" value="Acyl-CoA N-acyltransferases (Nat)"/>
    <property type="match status" value="1"/>
</dbReference>
<evidence type="ECO:0000313" key="4">
    <source>
        <dbReference type="EMBL" id="MBM6617466.1"/>
    </source>
</evidence>
<evidence type="ECO:0000256" key="2">
    <source>
        <dbReference type="ARBA" id="ARBA00023315"/>
    </source>
</evidence>